<protein>
    <recommendedName>
        <fullName evidence="3">Ubiquitin-like domain-containing protein</fullName>
    </recommendedName>
</protein>
<evidence type="ECO:0008006" key="3">
    <source>
        <dbReference type="Google" id="ProtNLM"/>
    </source>
</evidence>
<accession>A0A432MD94</accession>
<dbReference type="Proteomes" id="UP000280296">
    <property type="component" value="Unassembled WGS sequence"/>
</dbReference>
<name>A0A432MD94_9BACT</name>
<dbReference type="AlphaFoldDB" id="A0A432MD94"/>
<sequence>MPKIELFLQAEGSRRIELIELDAEAPVREIIASSGLRDELRERANVFGPDGEAPLDPDATLCAVGVGHRDRIHVNRCRQVAVTIHFNDITEEIRFPPSATVDRVKRRFVQKIRMSDVDATEHVLQLCSSDDRPEPDNQIGSLVSGCCTLCFNLVPIKRIEG</sequence>
<dbReference type="OrthoDB" id="6057563at2"/>
<gene>
    <name evidence="1" type="ORF">TsocGM_24305</name>
</gene>
<organism evidence="1 2">
    <name type="scientific">Tautonia sociabilis</name>
    <dbReference type="NCBI Taxonomy" id="2080755"/>
    <lineage>
        <taxon>Bacteria</taxon>
        <taxon>Pseudomonadati</taxon>
        <taxon>Planctomycetota</taxon>
        <taxon>Planctomycetia</taxon>
        <taxon>Isosphaerales</taxon>
        <taxon>Isosphaeraceae</taxon>
        <taxon>Tautonia</taxon>
    </lineage>
</organism>
<reference evidence="1 2" key="1">
    <citation type="submission" date="2018-12" db="EMBL/GenBank/DDBJ databases">
        <authorList>
            <person name="Toschakov S.V."/>
        </authorList>
    </citation>
    <scope>NUCLEOTIDE SEQUENCE [LARGE SCALE GENOMIC DNA]</scope>
    <source>
        <strain evidence="1 2">GM2012</strain>
    </source>
</reference>
<comment type="caution">
    <text evidence="1">The sequence shown here is derived from an EMBL/GenBank/DDBJ whole genome shotgun (WGS) entry which is preliminary data.</text>
</comment>
<reference evidence="1 2" key="2">
    <citation type="submission" date="2019-01" db="EMBL/GenBank/DDBJ databases">
        <title>Tautonia sociabilis, a novel thermotolerant planctomycete of Isosphaeraceae family, isolated from a 4000 m deep subterranean habitat.</title>
        <authorList>
            <person name="Kovaleva O.L."/>
            <person name="Elcheninov A.G."/>
            <person name="Van Heerden E."/>
            <person name="Toshchakov S.V."/>
            <person name="Novikov A."/>
            <person name="Bonch-Osmolovskaya E.A."/>
            <person name="Kublanov I.V."/>
        </authorList>
    </citation>
    <scope>NUCLEOTIDE SEQUENCE [LARGE SCALE GENOMIC DNA]</scope>
    <source>
        <strain evidence="1 2">GM2012</strain>
    </source>
</reference>
<proteinExistence type="predicted"/>
<dbReference type="EMBL" id="RYZH01000081">
    <property type="protein sequence ID" value="RUL81895.1"/>
    <property type="molecule type" value="Genomic_DNA"/>
</dbReference>
<dbReference type="RefSeq" id="WP_126728058.1">
    <property type="nucleotide sequence ID" value="NZ_RYZH01000081.1"/>
</dbReference>
<evidence type="ECO:0000313" key="2">
    <source>
        <dbReference type="Proteomes" id="UP000280296"/>
    </source>
</evidence>
<keyword evidence="2" id="KW-1185">Reference proteome</keyword>
<evidence type="ECO:0000313" key="1">
    <source>
        <dbReference type="EMBL" id="RUL81895.1"/>
    </source>
</evidence>